<name>A0A432ZGL5_9GAMM</name>
<organism evidence="1 2">
    <name type="scientific">Idiomarina seosinensis</name>
    <dbReference type="NCBI Taxonomy" id="281739"/>
    <lineage>
        <taxon>Bacteria</taxon>
        <taxon>Pseudomonadati</taxon>
        <taxon>Pseudomonadota</taxon>
        <taxon>Gammaproteobacteria</taxon>
        <taxon>Alteromonadales</taxon>
        <taxon>Idiomarinaceae</taxon>
        <taxon>Idiomarina</taxon>
    </lineage>
</organism>
<proteinExistence type="predicted"/>
<reference evidence="1 2" key="1">
    <citation type="journal article" date="2011" name="Front. Microbiol.">
        <title>Genomic signatures of strain selection and enhancement in Bacillus atrophaeus var. globigii, a historical biowarfare simulant.</title>
        <authorList>
            <person name="Gibbons H.S."/>
            <person name="Broomall S.M."/>
            <person name="McNew L.A."/>
            <person name="Daligault H."/>
            <person name="Chapman C."/>
            <person name="Bruce D."/>
            <person name="Karavis M."/>
            <person name="Krepps M."/>
            <person name="McGregor P.A."/>
            <person name="Hong C."/>
            <person name="Park K.H."/>
            <person name="Akmal A."/>
            <person name="Feldman A."/>
            <person name="Lin J.S."/>
            <person name="Chang W.E."/>
            <person name="Higgs B.W."/>
            <person name="Demirev P."/>
            <person name="Lindquist J."/>
            <person name="Liem A."/>
            <person name="Fochler E."/>
            <person name="Read T.D."/>
            <person name="Tapia R."/>
            <person name="Johnson S."/>
            <person name="Bishop-Lilly K.A."/>
            <person name="Detter C."/>
            <person name="Han C."/>
            <person name="Sozhamannan S."/>
            <person name="Rosenzweig C.N."/>
            <person name="Skowronski E.W."/>
        </authorList>
    </citation>
    <scope>NUCLEOTIDE SEQUENCE [LARGE SCALE GENOMIC DNA]</scope>
    <source>
        <strain evidence="1 2">CL-SP19</strain>
    </source>
</reference>
<keyword evidence="2" id="KW-1185">Reference proteome</keyword>
<gene>
    <name evidence="1" type="ORF">CWI81_00985</name>
</gene>
<dbReference type="EMBL" id="PIQF01000001">
    <property type="protein sequence ID" value="RUO77108.1"/>
    <property type="molecule type" value="Genomic_DNA"/>
</dbReference>
<sequence length="70" mass="7527">MAGSEAPLGAPAMVDISLFKRRSVLRALILMASENPFRSQVAFGLPKGQVVVATLDGGIRRTSRGLPRYK</sequence>
<accession>A0A432ZGL5</accession>
<dbReference type="Proteomes" id="UP000287908">
    <property type="component" value="Unassembled WGS sequence"/>
</dbReference>
<evidence type="ECO:0000313" key="2">
    <source>
        <dbReference type="Proteomes" id="UP000287908"/>
    </source>
</evidence>
<evidence type="ECO:0000313" key="1">
    <source>
        <dbReference type="EMBL" id="RUO77108.1"/>
    </source>
</evidence>
<comment type="caution">
    <text evidence="1">The sequence shown here is derived from an EMBL/GenBank/DDBJ whole genome shotgun (WGS) entry which is preliminary data.</text>
</comment>
<protein>
    <submittedName>
        <fullName evidence="1">Uncharacterized protein</fullName>
    </submittedName>
</protein>
<dbReference type="AlphaFoldDB" id="A0A432ZGL5"/>